<name>X6LD07_RETFI</name>
<dbReference type="AlphaFoldDB" id="X6LD07"/>
<proteinExistence type="predicted"/>
<dbReference type="InterPro" id="IPR013083">
    <property type="entry name" value="Znf_RING/FYVE/PHD"/>
</dbReference>
<evidence type="ECO:0000256" key="1">
    <source>
        <dbReference type="SAM" id="MobiDB-lite"/>
    </source>
</evidence>
<dbReference type="SUPFAM" id="SSF57850">
    <property type="entry name" value="RING/U-box"/>
    <property type="match status" value="1"/>
</dbReference>
<organism evidence="2 3">
    <name type="scientific">Reticulomyxa filosa</name>
    <dbReference type="NCBI Taxonomy" id="46433"/>
    <lineage>
        <taxon>Eukaryota</taxon>
        <taxon>Sar</taxon>
        <taxon>Rhizaria</taxon>
        <taxon>Retaria</taxon>
        <taxon>Foraminifera</taxon>
        <taxon>Monothalamids</taxon>
        <taxon>Reticulomyxidae</taxon>
        <taxon>Reticulomyxa</taxon>
    </lineage>
</organism>
<protein>
    <recommendedName>
        <fullName evidence="4">TRAF-type domain-containing protein</fullName>
    </recommendedName>
</protein>
<accession>X6LD07</accession>
<dbReference type="Gene3D" id="3.30.40.10">
    <property type="entry name" value="Zinc/RING finger domain, C3HC4 (zinc finger)"/>
    <property type="match status" value="1"/>
</dbReference>
<dbReference type="EMBL" id="ASPP01042673">
    <property type="protein sequence ID" value="ETN99862.1"/>
    <property type="molecule type" value="Genomic_DNA"/>
</dbReference>
<feature type="region of interest" description="Disordered" evidence="1">
    <location>
        <begin position="119"/>
        <end position="139"/>
    </location>
</feature>
<evidence type="ECO:0000313" key="2">
    <source>
        <dbReference type="EMBL" id="ETN99862.1"/>
    </source>
</evidence>
<gene>
    <name evidence="2" type="ORF">RFI_37605</name>
</gene>
<comment type="caution">
    <text evidence="2">The sequence shown here is derived from an EMBL/GenBank/DDBJ whole genome shotgun (WGS) entry which is preliminary data.</text>
</comment>
<feature type="non-terminal residue" evidence="2">
    <location>
        <position position="200"/>
    </location>
</feature>
<dbReference type="Proteomes" id="UP000023152">
    <property type="component" value="Unassembled WGS sequence"/>
</dbReference>
<evidence type="ECO:0000313" key="3">
    <source>
        <dbReference type="Proteomes" id="UP000023152"/>
    </source>
</evidence>
<reference evidence="2 3" key="1">
    <citation type="journal article" date="2013" name="Curr. Biol.">
        <title>The Genome of the Foraminiferan Reticulomyxa filosa.</title>
        <authorList>
            <person name="Glockner G."/>
            <person name="Hulsmann N."/>
            <person name="Schleicher M."/>
            <person name="Noegel A.A."/>
            <person name="Eichinger L."/>
            <person name="Gallinger C."/>
            <person name="Pawlowski J."/>
            <person name="Sierra R."/>
            <person name="Euteneuer U."/>
            <person name="Pillet L."/>
            <person name="Moustafa A."/>
            <person name="Platzer M."/>
            <person name="Groth M."/>
            <person name="Szafranski K."/>
            <person name="Schliwa M."/>
        </authorList>
    </citation>
    <scope>NUCLEOTIDE SEQUENCE [LARGE SCALE GENOMIC DNA]</scope>
</reference>
<keyword evidence="3" id="KW-1185">Reference proteome</keyword>
<sequence>MLVLNVESDEKNSENEIETFCSPGCYNKDWILLTNKPQKINTLICCICKQVANNAVELQCGEHENIEQAHLVGEECLQMYLKQSNEKCPINNTNTTIRQQVSELLVICPRQYDMKQRQLKEGTVPGEEEEHENQSNWNSKGQCNYKGKIKEMKDHLDKSCQLISIQQVISLVKVLQSQLQTEKLQIVLSFFFFFCVFEIF</sequence>
<dbReference type="CDD" id="cd16449">
    <property type="entry name" value="RING-HC"/>
    <property type="match status" value="1"/>
</dbReference>
<evidence type="ECO:0008006" key="4">
    <source>
        <dbReference type="Google" id="ProtNLM"/>
    </source>
</evidence>